<feature type="compositionally biased region" description="Pro residues" evidence="1">
    <location>
        <begin position="55"/>
        <end position="71"/>
    </location>
</feature>
<proteinExistence type="predicted"/>
<reference evidence="2 3" key="1">
    <citation type="submission" date="2019-06" db="EMBL/GenBank/DDBJ databases">
        <title>Draft genomes of female and male turbot (Scophthalmus maximus).</title>
        <authorList>
            <person name="Xu H."/>
            <person name="Xu X.-W."/>
            <person name="Shao C."/>
            <person name="Chen S."/>
        </authorList>
    </citation>
    <scope>NUCLEOTIDE SEQUENCE [LARGE SCALE GENOMIC DNA]</scope>
    <source>
        <strain evidence="2">Ysfricsl-2016a</strain>
        <tissue evidence="2">Blood</tissue>
    </source>
</reference>
<evidence type="ECO:0000313" key="2">
    <source>
        <dbReference type="EMBL" id="KAF0046394.1"/>
    </source>
</evidence>
<evidence type="ECO:0000256" key="1">
    <source>
        <dbReference type="SAM" id="MobiDB-lite"/>
    </source>
</evidence>
<dbReference type="AlphaFoldDB" id="A0A6A4TT25"/>
<accession>A0A6A4TT25</accession>
<evidence type="ECO:0000313" key="3">
    <source>
        <dbReference type="Proteomes" id="UP000438429"/>
    </source>
</evidence>
<gene>
    <name evidence="2" type="ORF">F2P81_000027</name>
</gene>
<sequence>MFSTANEGEWQQVRYGRRGRFRDQTLHQRPQPQNRDGSSGDRGGRGTRGKDRAFPGPPWGGPGHYPRPNPTLPTDMGHFDVGWTLVRRGGRRRRDRQPFRDRDDGDGWVESAFPVSFGRQVQDRLPNPKAQSCLLFVKYINTYLNLNALCSVLGPK</sequence>
<organism evidence="2 3">
    <name type="scientific">Scophthalmus maximus</name>
    <name type="common">Turbot</name>
    <name type="synonym">Psetta maxima</name>
    <dbReference type="NCBI Taxonomy" id="52904"/>
    <lineage>
        <taxon>Eukaryota</taxon>
        <taxon>Metazoa</taxon>
        <taxon>Chordata</taxon>
        <taxon>Craniata</taxon>
        <taxon>Vertebrata</taxon>
        <taxon>Euteleostomi</taxon>
        <taxon>Actinopterygii</taxon>
        <taxon>Neopterygii</taxon>
        <taxon>Teleostei</taxon>
        <taxon>Neoteleostei</taxon>
        <taxon>Acanthomorphata</taxon>
        <taxon>Carangaria</taxon>
        <taxon>Pleuronectiformes</taxon>
        <taxon>Pleuronectoidei</taxon>
        <taxon>Scophthalmidae</taxon>
        <taxon>Scophthalmus</taxon>
    </lineage>
</organism>
<feature type="region of interest" description="Disordered" evidence="1">
    <location>
        <begin position="1"/>
        <end position="105"/>
    </location>
</feature>
<dbReference type="EMBL" id="VEVO01000001">
    <property type="protein sequence ID" value="KAF0046394.1"/>
    <property type="molecule type" value="Genomic_DNA"/>
</dbReference>
<feature type="compositionally biased region" description="Basic and acidic residues" evidence="1">
    <location>
        <begin position="96"/>
        <end position="105"/>
    </location>
</feature>
<feature type="compositionally biased region" description="Basic and acidic residues" evidence="1">
    <location>
        <begin position="38"/>
        <end position="53"/>
    </location>
</feature>
<comment type="caution">
    <text evidence="2">The sequence shown here is derived from an EMBL/GenBank/DDBJ whole genome shotgun (WGS) entry which is preliminary data.</text>
</comment>
<name>A0A6A4TT25_SCOMX</name>
<dbReference type="Proteomes" id="UP000438429">
    <property type="component" value="Unassembled WGS sequence"/>
</dbReference>
<protein>
    <submittedName>
        <fullName evidence="2">Uncharacterized protein</fullName>
    </submittedName>
</protein>